<keyword evidence="3 13" id="KW-0028">Amino-acid biosynthesis</keyword>
<dbReference type="SUPFAM" id="SSF51735">
    <property type="entry name" value="NAD(P)-binding Rossmann-fold domains"/>
    <property type="match status" value="1"/>
</dbReference>
<dbReference type="RefSeq" id="WP_262066599.1">
    <property type="nucleotide sequence ID" value="NZ_JAMXOD010000014.1"/>
</dbReference>
<comment type="catalytic activity">
    <reaction evidence="12 13">
        <text>(S)-2,3,4,5-tetrahydrodipicolinate + NAD(+) + H2O = (2S,4S)-4-hydroxy-2,3,4,5-tetrahydrodipicolinate + NADH + H(+)</text>
        <dbReference type="Rhea" id="RHEA:35323"/>
        <dbReference type="ChEBI" id="CHEBI:15377"/>
        <dbReference type="ChEBI" id="CHEBI:15378"/>
        <dbReference type="ChEBI" id="CHEBI:16845"/>
        <dbReference type="ChEBI" id="CHEBI:57540"/>
        <dbReference type="ChEBI" id="CHEBI:57945"/>
        <dbReference type="ChEBI" id="CHEBI:67139"/>
        <dbReference type="EC" id="1.17.1.8"/>
    </reaction>
</comment>
<evidence type="ECO:0000256" key="3">
    <source>
        <dbReference type="ARBA" id="ARBA00022605"/>
    </source>
</evidence>
<evidence type="ECO:0000256" key="1">
    <source>
        <dbReference type="ARBA" id="ARBA00006642"/>
    </source>
</evidence>
<dbReference type="Pfam" id="PF01113">
    <property type="entry name" value="DapB_N"/>
    <property type="match status" value="1"/>
</dbReference>
<keyword evidence="5 13" id="KW-0220">Diaminopimelate biosynthesis</keyword>
<dbReference type="InterPro" id="IPR036291">
    <property type="entry name" value="NAD(P)-bd_dom_sf"/>
</dbReference>
<evidence type="ECO:0000259" key="14">
    <source>
        <dbReference type="Pfam" id="PF01113"/>
    </source>
</evidence>
<accession>A0ABT1EAI4</accession>
<feature type="binding site" evidence="13">
    <location>
        <position position="38"/>
    </location>
    <ligand>
        <name>NAD(+)</name>
        <dbReference type="ChEBI" id="CHEBI:57540"/>
    </ligand>
</feature>
<evidence type="ECO:0000313" key="16">
    <source>
        <dbReference type="EMBL" id="MCP1102813.1"/>
    </source>
</evidence>
<sequence length="248" mass="27465">MKTIIIGPRGKMGKYIVKWAHHMEELEIVAGVAPKGRDYIGKDVGEVALLGEMTGALVVDDLEDVIEKGEVIIDFSDRDASMEVLEQAVKYKKAYVCGTTGFSEEEKDRIAEASKEIPLLYAANTSKMVNIMNRLLESVVKVLKDEVDIEIIEMHDRLKKDAPSGTSKEMREIIQEAAQEEVPVEIHSVRAGNISSSHRVLFGGIGERLEITHHAYDFECFGKGACDCGVFLKGKKAGFYTIKDVIAM</sequence>
<comment type="caution">
    <text evidence="13">Was originally thought to be a dihydrodipicolinate reductase (DHDPR), catalyzing the conversion of dihydrodipicolinate to tetrahydrodipicolinate. However, it was shown in E.coli that the substrate of the enzymatic reaction is not dihydrodipicolinate (DHDP) but in fact (2S,4S)-4-hydroxy-2,3,4,5-tetrahydrodipicolinic acid (HTPA), the product released by the DapA-catalyzed reaction.</text>
</comment>
<feature type="binding site" evidence="13">
    <location>
        <begin position="98"/>
        <end position="100"/>
    </location>
    <ligand>
        <name>NAD(+)</name>
        <dbReference type="ChEBI" id="CHEBI:57540"/>
    </ligand>
</feature>
<evidence type="ECO:0000256" key="9">
    <source>
        <dbReference type="ARBA" id="ARBA00037922"/>
    </source>
</evidence>
<dbReference type="GO" id="GO:0008839">
    <property type="term" value="F:4-hydroxy-tetrahydrodipicolinate reductase"/>
    <property type="evidence" value="ECO:0007669"/>
    <property type="project" value="UniProtKB-EC"/>
</dbReference>
<keyword evidence="8 13" id="KW-0457">Lysine biosynthesis</keyword>
<evidence type="ECO:0000256" key="8">
    <source>
        <dbReference type="ARBA" id="ARBA00023154"/>
    </source>
</evidence>
<dbReference type="Proteomes" id="UP001523566">
    <property type="component" value="Unassembled WGS sequence"/>
</dbReference>
<comment type="subunit">
    <text evidence="13">Homotetramer.</text>
</comment>
<dbReference type="EMBL" id="JAMZFW010000014">
    <property type="protein sequence ID" value="MCP1102813.1"/>
    <property type="molecule type" value="Genomic_DNA"/>
</dbReference>
<evidence type="ECO:0000256" key="12">
    <source>
        <dbReference type="ARBA" id="ARBA00049396"/>
    </source>
</evidence>
<comment type="similarity">
    <text evidence="1 13">Belongs to the DapB family.</text>
</comment>
<evidence type="ECO:0000256" key="10">
    <source>
        <dbReference type="ARBA" id="ARBA00038983"/>
    </source>
</evidence>
<evidence type="ECO:0000256" key="4">
    <source>
        <dbReference type="ARBA" id="ARBA00022857"/>
    </source>
</evidence>
<feature type="active site" description="Proton donor" evidence="13">
    <location>
        <position position="159"/>
    </location>
</feature>
<dbReference type="PANTHER" id="PTHR20836:SF0">
    <property type="entry name" value="4-HYDROXY-TETRAHYDRODIPICOLINATE REDUCTASE 1, CHLOROPLASTIC-RELATED"/>
    <property type="match status" value="1"/>
</dbReference>
<comment type="subcellular location">
    <subcellularLocation>
        <location evidence="13">Cytoplasm</location>
    </subcellularLocation>
</comment>
<comment type="caution">
    <text evidence="13">Lacks conserved residue(s) required for the propagation of feature annotation.</text>
</comment>
<keyword evidence="7 13" id="KW-0520">NAD</keyword>
<keyword evidence="17" id="KW-1185">Reference proteome</keyword>
<dbReference type="Pfam" id="PF05173">
    <property type="entry name" value="DapB_C"/>
    <property type="match status" value="1"/>
</dbReference>
<evidence type="ECO:0000256" key="6">
    <source>
        <dbReference type="ARBA" id="ARBA00023002"/>
    </source>
</evidence>
<name>A0ABT1EAI4_9FIRM</name>
<comment type="catalytic activity">
    <reaction evidence="11 13">
        <text>(S)-2,3,4,5-tetrahydrodipicolinate + NADP(+) + H2O = (2S,4S)-4-hydroxy-2,3,4,5-tetrahydrodipicolinate + NADPH + H(+)</text>
        <dbReference type="Rhea" id="RHEA:35331"/>
        <dbReference type="ChEBI" id="CHEBI:15377"/>
        <dbReference type="ChEBI" id="CHEBI:15378"/>
        <dbReference type="ChEBI" id="CHEBI:16845"/>
        <dbReference type="ChEBI" id="CHEBI:57783"/>
        <dbReference type="ChEBI" id="CHEBI:58349"/>
        <dbReference type="ChEBI" id="CHEBI:67139"/>
        <dbReference type="EC" id="1.17.1.8"/>
    </reaction>
</comment>
<proteinExistence type="inferred from homology"/>
<dbReference type="PANTHER" id="PTHR20836">
    <property type="entry name" value="DIHYDRODIPICOLINATE REDUCTASE"/>
    <property type="match status" value="1"/>
</dbReference>
<evidence type="ECO:0000256" key="7">
    <source>
        <dbReference type="ARBA" id="ARBA00023027"/>
    </source>
</evidence>
<evidence type="ECO:0000256" key="13">
    <source>
        <dbReference type="HAMAP-Rule" id="MF_00102"/>
    </source>
</evidence>
<feature type="binding site" evidence="13">
    <location>
        <position position="42"/>
    </location>
    <ligand>
        <name>NADP(+)</name>
        <dbReference type="ChEBI" id="CHEBI:58349"/>
    </ligand>
</feature>
<protein>
    <recommendedName>
        <fullName evidence="10 13">4-hydroxy-tetrahydrodipicolinate reductase</fullName>
        <shortName evidence="13">HTPA reductase</shortName>
        <ecNumber evidence="10 13">1.17.1.8</ecNumber>
    </recommendedName>
</protein>
<keyword evidence="4 13" id="KW-0521">NADP</keyword>
<feature type="domain" description="Dihydrodipicolinate reductase N-terminal" evidence="14">
    <location>
        <begin position="1"/>
        <end position="124"/>
    </location>
</feature>
<dbReference type="Gene3D" id="3.40.50.720">
    <property type="entry name" value="NAD(P)-binding Rossmann-like Domain"/>
    <property type="match status" value="1"/>
</dbReference>
<dbReference type="SUPFAM" id="SSF55347">
    <property type="entry name" value="Glyceraldehyde-3-phosphate dehydrogenase-like, C-terminal domain"/>
    <property type="match status" value="1"/>
</dbReference>
<keyword evidence="2 13" id="KW-0963">Cytoplasm</keyword>
<organism evidence="16 17">
    <name type="scientific">Aequitasia blattaphilus</name>
    <dbReference type="NCBI Taxonomy" id="2949332"/>
    <lineage>
        <taxon>Bacteria</taxon>
        <taxon>Bacillati</taxon>
        <taxon>Bacillota</taxon>
        <taxon>Clostridia</taxon>
        <taxon>Lachnospirales</taxon>
        <taxon>Lachnospiraceae</taxon>
        <taxon>Aequitasia</taxon>
    </lineage>
</organism>
<keyword evidence="6 13" id="KW-0560">Oxidoreductase</keyword>
<feature type="active site" description="Proton donor/acceptor" evidence="13">
    <location>
        <position position="155"/>
    </location>
</feature>
<comment type="pathway">
    <text evidence="9 13">Amino-acid biosynthesis; L-lysine biosynthesis via DAP pathway; (S)-tetrahydrodipicolinate from L-aspartate: step 4/4.</text>
</comment>
<dbReference type="InterPro" id="IPR022664">
    <property type="entry name" value="DapB_N_CS"/>
</dbReference>
<evidence type="ECO:0000256" key="2">
    <source>
        <dbReference type="ARBA" id="ARBA00022490"/>
    </source>
</evidence>
<dbReference type="NCBIfam" id="TIGR00036">
    <property type="entry name" value="dapB"/>
    <property type="match status" value="1"/>
</dbReference>
<dbReference type="InterPro" id="IPR000846">
    <property type="entry name" value="DapB_N"/>
</dbReference>
<dbReference type="InterPro" id="IPR023940">
    <property type="entry name" value="DHDPR_bac"/>
</dbReference>
<evidence type="ECO:0000256" key="11">
    <source>
        <dbReference type="ARBA" id="ARBA00049080"/>
    </source>
</evidence>
<comment type="function">
    <text evidence="13">Catalyzes the conversion of 4-hydroxy-tetrahydrodipicolinate (HTPA) to tetrahydrodipicolinate.</text>
</comment>
<dbReference type="Gene3D" id="3.30.360.10">
    <property type="entry name" value="Dihydrodipicolinate Reductase, domain 2"/>
    <property type="match status" value="1"/>
</dbReference>
<dbReference type="InterPro" id="IPR022663">
    <property type="entry name" value="DapB_C"/>
</dbReference>
<feature type="domain" description="Dihydrodipicolinate reductase C-terminal" evidence="15">
    <location>
        <begin position="129"/>
        <end position="246"/>
    </location>
</feature>
<gene>
    <name evidence="13 16" type="primary">dapB</name>
    <name evidence="16" type="ORF">NK125_10335</name>
</gene>
<evidence type="ECO:0000313" key="17">
    <source>
        <dbReference type="Proteomes" id="UP001523566"/>
    </source>
</evidence>
<feature type="binding site" evidence="13">
    <location>
        <begin position="122"/>
        <end position="125"/>
    </location>
    <ligand>
        <name>NAD(+)</name>
        <dbReference type="ChEBI" id="CHEBI:57540"/>
    </ligand>
</feature>
<feature type="binding site" evidence="13">
    <location>
        <begin position="7"/>
        <end position="12"/>
    </location>
    <ligand>
        <name>NAD(+)</name>
        <dbReference type="ChEBI" id="CHEBI:57540"/>
    </ligand>
</feature>
<dbReference type="PIRSF" id="PIRSF000161">
    <property type="entry name" value="DHPR"/>
    <property type="match status" value="1"/>
</dbReference>
<dbReference type="PROSITE" id="PS01298">
    <property type="entry name" value="DAPB"/>
    <property type="match status" value="1"/>
</dbReference>
<reference evidence="16 17" key="1">
    <citation type="journal article" date="2022" name="Genome Biol. Evol.">
        <title>Host diet, physiology and behaviors set the stage for Lachnospiraceae cladogenesis.</title>
        <authorList>
            <person name="Vera-Ponce De Leon A."/>
            <person name="Schneider M."/>
            <person name="Jahnes B.C."/>
            <person name="Sadowski V."/>
            <person name="Camuy-Velez L.A."/>
            <person name="Duan J."/>
            <person name="Sabree Z.L."/>
        </authorList>
    </citation>
    <scope>NUCLEOTIDE SEQUENCE [LARGE SCALE GENOMIC DNA]</scope>
    <source>
        <strain evidence="16 17">PAL113</strain>
    </source>
</reference>
<feature type="binding site" evidence="13">
    <location>
        <begin position="165"/>
        <end position="166"/>
    </location>
    <ligand>
        <name>(S)-2,3,4,5-tetrahydrodipicolinate</name>
        <dbReference type="ChEBI" id="CHEBI:16845"/>
    </ligand>
</feature>
<dbReference type="HAMAP" id="MF_00102">
    <property type="entry name" value="DapB"/>
    <property type="match status" value="1"/>
</dbReference>
<dbReference type="EC" id="1.17.1.8" evidence="10 13"/>
<evidence type="ECO:0000256" key="5">
    <source>
        <dbReference type="ARBA" id="ARBA00022915"/>
    </source>
</evidence>
<evidence type="ECO:0000259" key="15">
    <source>
        <dbReference type="Pfam" id="PF05173"/>
    </source>
</evidence>
<comment type="caution">
    <text evidence="16">The sequence shown here is derived from an EMBL/GenBank/DDBJ whole genome shotgun (WGS) entry which is preliminary data.</text>
</comment>
<dbReference type="CDD" id="cd02274">
    <property type="entry name" value="DHDPR_N"/>
    <property type="match status" value="1"/>
</dbReference>